<dbReference type="Proteomes" id="UP000236731">
    <property type="component" value="Unassembled WGS sequence"/>
</dbReference>
<dbReference type="AlphaFoldDB" id="A0A1H6BRI1"/>
<name>A0A1H6BRI1_9SPHI</name>
<evidence type="ECO:0000313" key="1">
    <source>
        <dbReference type="EMBL" id="SEG63075.1"/>
    </source>
</evidence>
<organism evidence="1 2">
    <name type="scientific">Sphingobacterium lactis</name>
    <dbReference type="NCBI Taxonomy" id="797291"/>
    <lineage>
        <taxon>Bacteria</taxon>
        <taxon>Pseudomonadati</taxon>
        <taxon>Bacteroidota</taxon>
        <taxon>Sphingobacteriia</taxon>
        <taxon>Sphingobacteriales</taxon>
        <taxon>Sphingobacteriaceae</taxon>
        <taxon>Sphingobacterium</taxon>
    </lineage>
</organism>
<sequence>MITIAQEPDAYNYSLNLPNLRFRSDKPTIGLKMELGGSLLLQEEYNAPPQDGVLNIQIKHLVHSFMGFTLPIYTNQITVHDLAIQDLKLTFTDGEEEIIRSYKILKGYLHTSIKDISSYFRNFWLNLTPQHSQAYYHQPLYLTALPLEEESIRIRARMVDGSEVVKTLGKLEANKLQSVNLNPGKMIYHLGGEYVYFEAFTVNTKGQEVRFKRFFFKEHYEFQSDVFFYQNRLGGWDTLVLNGEMLIRHKNVAQTAIIEEIEHEYFNELGIEFEKNSGYMSTKDDHRQYLDFMASKVRYFLYQGNLVPIVMTENKAEEIKGSLNGHTFSFRLADTSQYHPEIGATPQYLTIT</sequence>
<accession>A0A1H6BRI1</accession>
<reference evidence="2" key="1">
    <citation type="submission" date="2016-10" db="EMBL/GenBank/DDBJ databases">
        <authorList>
            <person name="Varghese N."/>
            <person name="Submissions S."/>
        </authorList>
    </citation>
    <scope>NUCLEOTIDE SEQUENCE [LARGE SCALE GENOMIC DNA]</scope>
    <source>
        <strain evidence="2">DSM 22361</strain>
    </source>
</reference>
<dbReference type="EMBL" id="FNUT01000011">
    <property type="protein sequence ID" value="SEG63075.1"/>
    <property type="molecule type" value="Genomic_DNA"/>
</dbReference>
<dbReference type="OrthoDB" id="708649at2"/>
<evidence type="ECO:0000313" key="2">
    <source>
        <dbReference type="Proteomes" id="UP000236731"/>
    </source>
</evidence>
<proteinExistence type="predicted"/>
<gene>
    <name evidence="1" type="ORF">SAMN05421877_11170</name>
</gene>
<keyword evidence="2" id="KW-1185">Reference proteome</keyword>
<dbReference type="RefSeq" id="WP_103907348.1">
    <property type="nucleotide sequence ID" value="NZ_CP049246.1"/>
</dbReference>
<protein>
    <submittedName>
        <fullName evidence="1">Uncharacterized protein</fullName>
    </submittedName>
</protein>